<dbReference type="InParanoid" id="A0A1B1YX57"/>
<dbReference type="FunCoup" id="A0A1B1YX57">
    <property type="interactions" value="447"/>
</dbReference>
<feature type="binding site" evidence="5 7">
    <location>
        <begin position="180"/>
        <end position="181"/>
    </location>
    <ligand>
        <name>substrate</name>
    </ligand>
</feature>
<evidence type="ECO:0000256" key="4">
    <source>
        <dbReference type="ARBA" id="ARBA00023235"/>
    </source>
</evidence>
<gene>
    <name evidence="5" type="primary">gpmA</name>
    <name evidence="9" type="ORF">PG2T_02450</name>
</gene>
<sequence>MTATLILIRHGRSLWNDQNRFTGWVDVPLMERGWQEAETAGRLLADYRFDAAYASHLQRAICTLQVVLRANRGGRTPIFIPAEGTVPRESYRPNEHEFPAFLHVVPLAERHYGDLQGLNKDEVLAQYGEAQFVKWRRGYDTPPPNGESLKDTVARALPYFNSEIRPRLLTGETVLISAHGNSLRALTKELEGISDQDIIKLEIPTGVPIVYRLDVDGERLRIVDKQVLGTG</sequence>
<comment type="subunit">
    <text evidence="5">Homodimer.</text>
</comment>
<dbReference type="GO" id="GO:0006096">
    <property type="term" value="P:glycolytic process"/>
    <property type="evidence" value="ECO:0007669"/>
    <property type="project" value="UniProtKB-UniRule"/>
</dbReference>
<keyword evidence="4 5" id="KW-0413">Isomerase</keyword>
<feature type="binding site" evidence="5 7">
    <location>
        <position position="120"/>
    </location>
    <ligand>
        <name>substrate</name>
    </ligand>
</feature>
<dbReference type="RefSeq" id="WP_068807602.1">
    <property type="nucleotide sequence ID" value="NZ_CP014671.1"/>
</dbReference>
<dbReference type="GO" id="GO:0006094">
    <property type="term" value="P:gluconeogenesis"/>
    <property type="evidence" value="ECO:0007669"/>
    <property type="project" value="UniProtKB-UniRule"/>
</dbReference>
<dbReference type="EC" id="5.4.2.11" evidence="5"/>
<dbReference type="AlphaFoldDB" id="A0A1B1YX57"/>
<feature type="binding site" evidence="5 7">
    <location>
        <position position="59"/>
    </location>
    <ligand>
        <name>substrate</name>
    </ligand>
</feature>
<keyword evidence="2 5" id="KW-0312">Gluconeogenesis</keyword>
<dbReference type="HAMAP" id="MF_01039">
    <property type="entry name" value="PGAM_GpmA"/>
    <property type="match status" value="1"/>
</dbReference>
<organism evidence="9 10">
    <name type="scientific">Immundisolibacter cernigliae</name>
    <dbReference type="NCBI Taxonomy" id="1810504"/>
    <lineage>
        <taxon>Bacteria</taxon>
        <taxon>Pseudomonadati</taxon>
        <taxon>Pseudomonadota</taxon>
        <taxon>Gammaproteobacteria</taxon>
        <taxon>Immundisolibacterales</taxon>
        <taxon>Immundisolibacteraceae</taxon>
        <taxon>Immundisolibacter</taxon>
    </lineage>
</organism>
<evidence type="ECO:0000256" key="1">
    <source>
        <dbReference type="ARBA" id="ARBA00006717"/>
    </source>
</evidence>
<accession>A0A1B1YX57</accession>
<evidence type="ECO:0000313" key="10">
    <source>
        <dbReference type="Proteomes" id="UP000092952"/>
    </source>
</evidence>
<proteinExistence type="inferred from homology"/>
<feature type="active site" description="Proton donor/acceptor" evidence="5 6">
    <location>
        <position position="109"/>
    </location>
</feature>
<dbReference type="SMART" id="SM00855">
    <property type="entry name" value="PGAM"/>
    <property type="match status" value="1"/>
</dbReference>
<protein>
    <recommendedName>
        <fullName evidence="5">2,3-bisphosphoglycerate-dependent phosphoglycerate mutase</fullName>
        <shortName evidence="5">BPG-dependent PGAM</shortName>
        <shortName evidence="5">PGAM</shortName>
        <shortName evidence="5">Phosphoglyceromutase</shortName>
        <shortName evidence="5">dPGM</shortName>
        <ecNumber evidence="5">5.4.2.11</ecNumber>
    </recommendedName>
</protein>
<dbReference type="Gene3D" id="3.40.50.1240">
    <property type="entry name" value="Phosphoglycerate mutase-like"/>
    <property type="match status" value="1"/>
</dbReference>
<reference evidence="10" key="1">
    <citation type="submission" date="2016-03" db="EMBL/GenBank/DDBJ databases">
        <title>Complete genome sequence of Solimmundus cernigliae, representing a novel lineage of polycyclic aromatic hydrocarbon degraders within the Gammaproteobacteria.</title>
        <authorList>
            <person name="Singleton D.R."/>
            <person name="Dickey A.N."/>
            <person name="Scholl E.H."/>
            <person name="Wright F.A."/>
            <person name="Aitken M.D."/>
        </authorList>
    </citation>
    <scope>NUCLEOTIDE SEQUENCE [LARGE SCALE GENOMIC DNA]</scope>
    <source>
        <strain evidence="10">TR3.2</strain>
    </source>
</reference>
<comment type="function">
    <text evidence="5">Catalyzes the interconversion of 2-phosphoglycerate and 3-phosphoglycerate.</text>
</comment>
<comment type="catalytic activity">
    <reaction evidence="5">
        <text>(2R)-2-phosphoglycerate = (2R)-3-phosphoglycerate</text>
        <dbReference type="Rhea" id="RHEA:15901"/>
        <dbReference type="ChEBI" id="CHEBI:58272"/>
        <dbReference type="ChEBI" id="CHEBI:58289"/>
        <dbReference type="EC" id="5.4.2.11"/>
    </reaction>
</comment>
<dbReference type="EMBL" id="CP014671">
    <property type="protein sequence ID" value="ANX05454.1"/>
    <property type="molecule type" value="Genomic_DNA"/>
</dbReference>
<comment type="similarity">
    <text evidence="1 5">Belongs to the phosphoglycerate mutase family. BPG-dependent PGAM subfamily.</text>
</comment>
<evidence type="ECO:0000256" key="7">
    <source>
        <dbReference type="PIRSR" id="PIRSR613078-2"/>
    </source>
</evidence>
<evidence type="ECO:0000256" key="5">
    <source>
        <dbReference type="HAMAP-Rule" id="MF_01039"/>
    </source>
</evidence>
<feature type="site" description="Transition state stabilizer" evidence="5 8">
    <location>
        <position position="179"/>
    </location>
</feature>
<evidence type="ECO:0000256" key="8">
    <source>
        <dbReference type="PIRSR" id="PIRSR613078-3"/>
    </source>
</evidence>
<feature type="binding site" evidence="5 7">
    <location>
        <begin position="9"/>
        <end position="16"/>
    </location>
    <ligand>
        <name>substrate</name>
    </ligand>
</feature>
<dbReference type="KEGG" id="gbi:PG2T_02450"/>
<keyword evidence="3 5" id="KW-0324">Glycolysis</keyword>
<feature type="active site" description="Tele-phosphohistidine intermediate" evidence="5 6">
    <location>
        <position position="10"/>
    </location>
</feature>
<dbReference type="NCBIfam" id="TIGR01258">
    <property type="entry name" value="pgm_1"/>
    <property type="match status" value="1"/>
</dbReference>
<dbReference type="Pfam" id="PF00300">
    <property type="entry name" value="His_Phos_1"/>
    <property type="match status" value="2"/>
</dbReference>
<evidence type="ECO:0000313" key="9">
    <source>
        <dbReference type="EMBL" id="ANX05454.1"/>
    </source>
</evidence>
<dbReference type="InterPro" id="IPR005952">
    <property type="entry name" value="Phosphogly_mut1"/>
</dbReference>
<dbReference type="OrthoDB" id="9781415at2"/>
<dbReference type="GO" id="GO:0004619">
    <property type="term" value="F:phosphoglycerate mutase activity"/>
    <property type="evidence" value="ECO:0007669"/>
    <property type="project" value="UniProtKB-UniRule"/>
</dbReference>
<name>A0A1B1YX57_9GAMM</name>
<dbReference type="STRING" id="1810504.PG2T_02450"/>
<evidence type="ECO:0000256" key="2">
    <source>
        <dbReference type="ARBA" id="ARBA00022432"/>
    </source>
</evidence>
<dbReference type="InterPro" id="IPR013078">
    <property type="entry name" value="His_Pase_superF_clade-1"/>
</dbReference>
<dbReference type="SUPFAM" id="SSF53254">
    <property type="entry name" value="Phosphoglycerate mutase-like"/>
    <property type="match status" value="1"/>
</dbReference>
<evidence type="ECO:0000256" key="3">
    <source>
        <dbReference type="ARBA" id="ARBA00023152"/>
    </source>
</evidence>
<dbReference type="Proteomes" id="UP000092952">
    <property type="component" value="Chromosome"/>
</dbReference>
<feature type="binding site" evidence="5 7">
    <location>
        <begin position="22"/>
        <end position="23"/>
    </location>
    <ligand>
        <name>substrate</name>
    </ligand>
</feature>
<evidence type="ECO:0000256" key="6">
    <source>
        <dbReference type="PIRSR" id="PIRSR613078-1"/>
    </source>
</evidence>
<dbReference type="InterPro" id="IPR029033">
    <property type="entry name" value="His_PPase_superfam"/>
</dbReference>
<feature type="binding site" evidence="5 7">
    <location>
        <begin position="109"/>
        <end position="112"/>
    </location>
    <ligand>
        <name>substrate</name>
    </ligand>
</feature>
<dbReference type="CDD" id="cd07067">
    <property type="entry name" value="HP_PGM_like"/>
    <property type="match status" value="1"/>
</dbReference>
<comment type="pathway">
    <text evidence="5">Carbohydrate degradation; glycolysis; pyruvate from D-glyceraldehyde 3-phosphate: step 3/5.</text>
</comment>
<keyword evidence="10" id="KW-1185">Reference proteome</keyword>
<feature type="binding site" evidence="5 7">
    <location>
        <begin position="136"/>
        <end position="137"/>
    </location>
    <ligand>
        <name>substrate</name>
    </ligand>
</feature>
<dbReference type="UniPathway" id="UPA00109">
    <property type="reaction ID" value="UER00186"/>
</dbReference>
<dbReference type="PANTHER" id="PTHR11931">
    <property type="entry name" value="PHOSPHOGLYCERATE MUTASE"/>
    <property type="match status" value="1"/>
</dbReference>